<gene>
    <name evidence="1" type="ORF">HOLleu_32204</name>
</gene>
<dbReference type="EMBL" id="JAIZAY010000016">
    <property type="protein sequence ID" value="KAJ8027150.1"/>
    <property type="molecule type" value="Genomic_DNA"/>
</dbReference>
<dbReference type="AlphaFoldDB" id="A0A9Q0YSX4"/>
<organism evidence="1 2">
    <name type="scientific">Holothuria leucospilota</name>
    <name type="common">Black long sea cucumber</name>
    <name type="synonym">Mertensiothuria leucospilota</name>
    <dbReference type="NCBI Taxonomy" id="206669"/>
    <lineage>
        <taxon>Eukaryota</taxon>
        <taxon>Metazoa</taxon>
        <taxon>Echinodermata</taxon>
        <taxon>Eleutherozoa</taxon>
        <taxon>Echinozoa</taxon>
        <taxon>Holothuroidea</taxon>
        <taxon>Aspidochirotacea</taxon>
        <taxon>Aspidochirotida</taxon>
        <taxon>Holothuriidae</taxon>
        <taxon>Holothuria</taxon>
    </lineage>
</organism>
<sequence length="203" mass="23183">MDLKIQRCQKPLVKALTALTVTLSKKELSSSEQDALALFSNSVFEMNMLRKELIKPELQQKFAENGILNQVADKSSRVFNDQLEWMLNRQVFRQLCDIFGTPDIDLFASRLNAQLNRYISWKPDPGSESVDAFLVDWQPYFFYAFPPFSLVGKCLCKIEQDQAEGCPARTPGQRNFKPGYRHYLVIMEGLNQASVLSVHPTLA</sequence>
<reference evidence="1" key="1">
    <citation type="submission" date="2021-10" db="EMBL/GenBank/DDBJ databases">
        <title>Tropical sea cucumber genome reveals ecological adaptation and Cuvierian tubules defense mechanism.</title>
        <authorList>
            <person name="Chen T."/>
        </authorList>
    </citation>
    <scope>NUCLEOTIDE SEQUENCE</scope>
    <source>
        <strain evidence="1">Nanhai2018</strain>
        <tissue evidence="1">Muscle</tissue>
    </source>
</reference>
<keyword evidence="2" id="KW-1185">Reference proteome</keyword>
<proteinExistence type="predicted"/>
<evidence type="ECO:0000313" key="1">
    <source>
        <dbReference type="EMBL" id="KAJ8027150.1"/>
    </source>
</evidence>
<dbReference type="Proteomes" id="UP001152320">
    <property type="component" value="Chromosome 16"/>
</dbReference>
<comment type="caution">
    <text evidence="1">The sequence shown here is derived from an EMBL/GenBank/DDBJ whole genome shotgun (WGS) entry which is preliminary data.</text>
</comment>
<dbReference type="PANTHER" id="PTHR34239:SF2">
    <property type="entry name" value="TRANSPOSABLE ELEMENT P TRANSPOSASE_THAP9 CONSERVED DOMAIN-CONTAINING PROTEIN"/>
    <property type="match status" value="1"/>
</dbReference>
<accession>A0A9Q0YSX4</accession>
<name>A0A9Q0YSX4_HOLLE</name>
<evidence type="ECO:0000313" key="2">
    <source>
        <dbReference type="Proteomes" id="UP001152320"/>
    </source>
</evidence>
<protein>
    <submittedName>
        <fullName evidence="1">Uncharacterized protein</fullName>
    </submittedName>
</protein>
<dbReference type="PANTHER" id="PTHR34239">
    <property type="entry name" value="APPLE DOMAIN-CONTAINING PROTEIN"/>
    <property type="match status" value="1"/>
</dbReference>
<dbReference type="OrthoDB" id="2897838at2759"/>